<dbReference type="PANTHER" id="PTHR10908:SF0">
    <property type="entry name" value="SEROTONIN N-ACETYLTRANSFERASE"/>
    <property type="match status" value="1"/>
</dbReference>
<dbReference type="STRING" id="2512241.A0A553IDR6"/>
<evidence type="ECO:0000313" key="5">
    <source>
        <dbReference type="EMBL" id="TRX98347.1"/>
    </source>
</evidence>
<dbReference type="Gene3D" id="3.40.630.30">
    <property type="match status" value="1"/>
</dbReference>
<feature type="region of interest" description="Disordered" evidence="3">
    <location>
        <begin position="1"/>
        <end position="57"/>
    </location>
</feature>
<organism evidence="5 6">
    <name type="scientific">Xylaria flabelliformis</name>
    <dbReference type="NCBI Taxonomy" id="2512241"/>
    <lineage>
        <taxon>Eukaryota</taxon>
        <taxon>Fungi</taxon>
        <taxon>Dikarya</taxon>
        <taxon>Ascomycota</taxon>
        <taxon>Pezizomycotina</taxon>
        <taxon>Sordariomycetes</taxon>
        <taxon>Xylariomycetidae</taxon>
        <taxon>Xylariales</taxon>
        <taxon>Xylariaceae</taxon>
        <taxon>Xylaria</taxon>
    </lineage>
</organism>
<feature type="domain" description="N-acetyltransferase" evidence="4">
    <location>
        <begin position="153"/>
        <end position="297"/>
    </location>
</feature>
<reference evidence="6" key="1">
    <citation type="submission" date="2019-06" db="EMBL/GenBank/DDBJ databases">
        <title>Draft genome sequence of the griseofulvin-producing fungus Xylaria cubensis strain G536.</title>
        <authorList>
            <person name="Mead M.E."/>
            <person name="Raja H.A."/>
            <person name="Steenwyk J.L."/>
            <person name="Knowles S.L."/>
            <person name="Oberlies N.H."/>
            <person name="Rokas A."/>
        </authorList>
    </citation>
    <scope>NUCLEOTIDE SEQUENCE [LARGE SCALE GENOMIC DNA]</scope>
    <source>
        <strain evidence="6">G536</strain>
    </source>
</reference>
<comment type="caution">
    <text evidence="5">The sequence shown here is derived from an EMBL/GenBank/DDBJ whole genome shotgun (WGS) entry which is preliminary data.</text>
</comment>
<evidence type="ECO:0000256" key="1">
    <source>
        <dbReference type="ARBA" id="ARBA00022679"/>
    </source>
</evidence>
<protein>
    <recommendedName>
        <fullName evidence="4">N-acetyltransferase domain-containing protein</fullName>
    </recommendedName>
</protein>
<keyword evidence="2" id="KW-0012">Acyltransferase</keyword>
<keyword evidence="1" id="KW-0808">Transferase</keyword>
<sequence>MSAPPSNHRGRKEEDEDEGESDNSNDNHKDELTPSLSAAANNDDDDDDSAIDDSDLPDDVVELQKTISNERRCRQSKEMLIQDLLPFPFSPLIRPLTISDLESCVVLEKAAFGNPAHRCSRDKLVYRLTQCPELCMGLFCTIVPSKTGDWEIETLHTAHPVETGRNDGAVSVLLAHIIATRSRDEVVTDDAMGYPHDYRVAKNSNGYKPRVGHQDTGRTFCIHSLAVHPKLQGVGMGQLILKACMRQVKNSELADRIALICEEYLVNYYKRFGFSHLGPSKAKFSGGGWHDMVFDLGAK</sequence>
<feature type="compositionally biased region" description="Acidic residues" evidence="3">
    <location>
        <begin position="42"/>
        <end position="57"/>
    </location>
</feature>
<dbReference type="GO" id="GO:0004059">
    <property type="term" value="F:aralkylamine N-acetyltransferase activity"/>
    <property type="evidence" value="ECO:0007669"/>
    <property type="project" value="TreeGrafter"/>
</dbReference>
<dbReference type="SUPFAM" id="SSF55729">
    <property type="entry name" value="Acyl-CoA N-acyltransferases (Nat)"/>
    <property type="match status" value="1"/>
</dbReference>
<evidence type="ECO:0000256" key="3">
    <source>
        <dbReference type="SAM" id="MobiDB-lite"/>
    </source>
</evidence>
<dbReference type="PANTHER" id="PTHR10908">
    <property type="entry name" value="SEROTONIN N-ACETYLTRANSFERASE"/>
    <property type="match status" value="1"/>
</dbReference>
<dbReference type="GO" id="GO:0005737">
    <property type="term" value="C:cytoplasm"/>
    <property type="evidence" value="ECO:0007669"/>
    <property type="project" value="TreeGrafter"/>
</dbReference>
<gene>
    <name evidence="5" type="ORF">FHL15_000992</name>
</gene>
<dbReference type="InterPro" id="IPR000182">
    <property type="entry name" value="GNAT_dom"/>
</dbReference>
<evidence type="ECO:0000313" key="6">
    <source>
        <dbReference type="Proteomes" id="UP000319160"/>
    </source>
</evidence>
<name>A0A553IDR6_9PEZI</name>
<feature type="compositionally biased region" description="Acidic residues" evidence="3">
    <location>
        <begin position="14"/>
        <end position="23"/>
    </location>
</feature>
<dbReference type="PROSITE" id="PS51186">
    <property type="entry name" value="GNAT"/>
    <property type="match status" value="1"/>
</dbReference>
<dbReference type="InterPro" id="IPR051635">
    <property type="entry name" value="SNAT-like"/>
</dbReference>
<keyword evidence="6" id="KW-1185">Reference proteome</keyword>
<dbReference type="CDD" id="cd04301">
    <property type="entry name" value="NAT_SF"/>
    <property type="match status" value="1"/>
</dbReference>
<dbReference type="EMBL" id="VFLP01000003">
    <property type="protein sequence ID" value="TRX98347.1"/>
    <property type="molecule type" value="Genomic_DNA"/>
</dbReference>
<dbReference type="AlphaFoldDB" id="A0A553IDR6"/>
<dbReference type="OrthoDB" id="30840at2759"/>
<dbReference type="InterPro" id="IPR016181">
    <property type="entry name" value="Acyl_CoA_acyltransferase"/>
</dbReference>
<accession>A0A553IDR6</accession>
<dbReference type="Proteomes" id="UP000319160">
    <property type="component" value="Unassembled WGS sequence"/>
</dbReference>
<evidence type="ECO:0000256" key="2">
    <source>
        <dbReference type="ARBA" id="ARBA00023315"/>
    </source>
</evidence>
<dbReference type="Pfam" id="PF13673">
    <property type="entry name" value="Acetyltransf_10"/>
    <property type="match status" value="1"/>
</dbReference>
<proteinExistence type="predicted"/>
<evidence type="ECO:0000259" key="4">
    <source>
        <dbReference type="PROSITE" id="PS51186"/>
    </source>
</evidence>